<feature type="region of interest" description="Disordered" evidence="1">
    <location>
        <begin position="248"/>
        <end position="270"/>
    </location>
</feature>
<feature type="compositionally biased region" description="Polar residues" evidence="1">
    <location>
        <begin position="290"/>
        <end position="300"/>
    </location>
</feature>
<dbReference type="InParanoid" id="E3MSS7"/>
<dbReference type="HOGENOM" id="CLU_039779_0_0_1"/>
<dbReference type="FunCoup" id="E3MSS7">
    <property type="interactions" value="1553"/>
</dbReference>
<dbReference type="AlphaFoldDB" id="E3MSS7"/>
<proteinExistence type="predicted"/>
<accession>E3MSS7</accession>
<dbReference type="OMA" id="TRQFANE"/>
<dbReference type="eggNOG" id="ENOG502RWV4">
    <property type="taxonomic scope" value="Eukaryota"/>
</dbReference>
<evidence type="ECO:0000313" key="2">
    <source>
        <dbReference type="EMBL" id="EFP08503.1"/>
    </source>
</evidence>
<name>E3MSS7_CAERE</name>
<dbReference type="OrthoDB" id="5798230at2759"/>
<evidence type="ECO:0000313" key="3">
    <source>
        <dbReference type="Proteomes" id="UP000008281"/>
    </source>
</evidence>
<evidence type="ECO:0000256" key="1">
    <source>
        <dbReference type="SAM" id="MobiDB-lite"/>
    </source>
</evidence>
<feature type="compositionally biased region" description="Acidic residues" evidence="1">
    <location>
        <begin position="461"/>
        <end position="473"/>
    </location>
</feature>
<sequence>MRPEGYLFPPPKKLKEEDEFLALVVEKTGDETRTSMRQSEIYAYSQHIRIRDGYMVMPKYHWNAFSPGEWFFAKVVYAKSRDEKSSYERELRDIRKIKPTEYVKYRIPKTTFEHGYVRVECLFILCPDFIRNRHTNNSYGSYKKLILMNMGHGFVYNHSRDTKLFTSVHPERKYWGVFEFCAKENGACNFGHRSELRDQTNHVLERDSMWQLDHISRTPTKEESVMMDNWLKKLRKDAEDFDKKLEQEGAYSQHDGRHHSTSEKISQNDHDVTLTQSTLSITDQVETLSISGRHTTHQMPSSSEVSIEDSYSQHTLTSQSDISYNPHEFSSFREMEEHRSRVIIEKDVEDQNGKLVRKWFDKETHESSPDPDILVCFNLLSISFMNAAILQHFKFDSRYKVVEPPQQPVALPLTNRDRTLSESSVRRSSLGHPLASSTPRPSPETTRRSFNSVEFIRSEESENEHELDEDETNNLESNQNFMNQTSNTTMMCRDVGFIHFAFTFLFEISQNNANPFRPGHP</sequence>
<gene>
    <name evidence="2" type="ORF">CRE_15530</name>
</gene>
<reference evidence="2" key="1">
    <citation type="submission" date="2007-07" db="EMBL/GenBank/DDBJ databases">
        <title>PCAP assembly of the Caenorhabditis remanei genome.</title>
        <authorList>
            <consortium name="The Caenorhabditis remanei Sequencing Consortium"/>
            <person name="Wilson R.K."/>
        </authorList>
    </citation>
    <scope>NUCLEOTIDE SEQUENCE [LARGE SCALE GENOMIC DNA]</scope>
    <source>
        <strain evidence="2">PB4641</strain>
    </source>
</reference>
<keyword evidence="3" id="KW-1185">Reference proteome</keyword>
<dbReference type="STRING" id="31234.E3MSS7"/>
<organism evidence="3">
    <name type="scientific">Caenorhabditis remanei</name>
    <name type="common">Caenorhabditis vulgaris</name>
    <dbReference type="NCBI Taxonomy" id="31234"/>
    <lineage>
        <taxon>Eukaryota</taxon>
        <taxon>Metazoa</taxon>
        <taxon>Ecdysozoa</taxon>
        <taxon>Nematoda</taxon>
        <taxon>Chromadorea</taxon>
        <taxon>Rhabditida</taxon>
        <taxon>Rhabditina</taxon>
        <taxon>Rhabditomorpha</taxon>
        <taxon>Rhabditoidea</taxon>
        <taxon>Rhabditidae</taxon>
        <taxon>Peloderinae</taxon>
        <taxon>Caenorhabditis</taxon>
    </lineage>
</organism>
<feature type="region of interest" description="Disordered" evidence="1">
    <location>
        <begin position="410"/>
        <end position="478"/>
    </location>
</feature>
<feature type="compositionally biased region" description="Polar residues" evidence="1">
    <location>
        <begin position="313"/>
        <end position="323"/>
    </location>
</feature>
<feature type="compositionally biased region" description="Basic and acidic residues" evidence="1">
    <location>
        <begin position="254"/>
        <end position="270"/>
    </location>
</feature>
<dbReference type="Proteomes" id="UP000008281">
    <property type="component" value="Unassembled WGS sequence"/>
</dbReference>
<feature type="compositionally biased region" description="Low complexity" evidence="1">
    <location>
        <begin position="301"/>
        <end position="312"/>
    </location>
</feature>
<feature type="region of interest" description="Disordered" evidence="1">
    <location>
        <begin position="290"/>
        <end position="325"/>
    </location>
</feature>
<protein>
    <submittedName>
        <fullName evidence="2">Uncharacterized protein</fullName>
    </submittedName>
</protein>
<dbReference type="EMBL" id="DS268474">
    <property type="protein sequence ID" value="EFP08503.1"/>
    <property type="molecule type" value="Genomic_DNA"/>
</dbReference>